<protein>
    <submittedName>
        <fullName evidence="1">CLUMA_CG008752, isoform A</fullName>
    </submittedName>
</protein>
<organism evidence="1 2">
    <name type="scientific">Clunio marinus</name>
    <dbReference type="NCBI Taxonomy" id="568069"/>
    <lineage>
        <taxon>Eukaryota</taxon>
        <taxon>Metazoa</taxon>
        <taxon>Ecdysozoa</taxon>
        <taxon>Arthropoda</taxon>
        <taxon>Hexapoda</taxon>
        <taxon>Insecta</taxon>
        <taxon>Pterygota</taxon>
        <taxon>Neoptera</taxon>
        <taxon>Endopterygota</taxon>
        <taxon>Diptera</taxon>
        <taxon>Nematocera</taxon>
        <taxon>Chironomoidea</taxon>
        <taxon>Chironomidae</taxon>
        <taxon>Clunio</taxon>
    </lineage>
</organism>
<dbReference type="AlphaFoldDB" id="A0A1J1I4N8"/>
<gene>
    <name evidence="1" type="ORF">CLUMA_CG008752</name>
</gene>
<keyword evidence="2" id="KW-1185">Reference proteome</keyword>
<reference evidence="1 2" key="1">
    <citation type="submission" date="2015-04" db="EMBL/GenBank/DDBJ databases">
        <authorList>
            <person name="Syromyatnikov M.Y."/>
            <person name="Popov V.N."/>
        </authorList>
    </citation>
    <scope>NUCLEOTIDE SEQUENCE [LARGE SCALE GENOMIC DNA]</scope>
</reference>
<evidence type="ECO:0000313" key="1">
    <source>
        <dbReference type="EMBL" id="CRK95245.1"/>
    </source>
</evidence>
<proteinExistence type="predicted"/>
<sequence length="128" mass="14841">MSFGTVCRDRQYLFSKHNTIENQKLSLPPTKSLRQQLPTTSSGLVNSIQHHLTCVECHQTRFLELGMKTKMISRMELTNGRTEEYLRKVFIALWNGDRNSRSVKLFVDENRVYKQSHNMTGHQTAVKG</sequence>
<dbReference type="EMBL" id="CVRI01000041">
    <property type="protein sequence ID" value="CRK95245.1"/>
    <property type="molecule type" value="Genomic_DNA"/>
</dbReference>
<dbReference type="Proteomes" id="UP000183832">
    <property type="component" value="Unassembled WGS sequence"/>
</dbReference>
<evidence type="ECO:0000313" key="2">
    <source>
        <dbReference type="Proteomes" id="UP000183832"/>
    </source>
</evidence>
<accession>A0A1J1I4N8</accession>
<name>A0A1J1I4N8_9DIPT</name>